<keyword evidence="1" id="KW-1133">Transmembrane helix</keyword>
<keyword evidence="1" id="KW-0472">Membrane</keyword>
<proteinExistence type="predicted"/>
<feature type="transmembrane region" description="Helical" evidence="1">
    <location>
        <begin position="7"/>
        <end position="26"/>
    </location>
</feature>
<reference evidence="2" key="1">
    <citation type="submission" date="2014-09" db="EMBL/GenBank/DDBJ databases">
        <authorList>
            <person name="Magalhaes I.L.F."/>
            <person name="Oliveira U."/>
            <person name="Santos F.R."/>
            <person name="Vidigal T.H.D.A."/>
            <person name="Brescovit A.D."/>
            <person name="Santos A.J."/>
        </authorList>
    </citation>
    <scope>NUCLEOTIDE SEQUENCE</scope>
    <source>
        <tissue evidence="2">Shoot tissue taken approximately 20 cm above the soil surface</tissue>
    </source>
</reference>
<evidence type="ECO:0000313" key="2">
    <source>
        <dbReference type="EMBL" id="JAD34836.1"/>
    </source>
</evidence>
<evidence type="ECO:0000256" key="1">
    <source>
        <dbReference type="SAM" id="Phobius"/>
    </source>
</evidence>
<dbReference type="AlphaFoldDB" id="A0A0A8Z7Q2"/>
<sequence length="41" mass="4897">MNIIPELLLPICCWLGFLRFTLFYAINHKHFLLLCIGIMQF</sequence>
<name>A0A0A8Z7Q2_ARUDO</name>
<reference evidence="2" key="2">
    <citation type="journal article" date="2015" name="Data Brief">
        <title>Shoot transcriptome of the giant reed, Arundo donax.</title>
        <authorList>
            <person name="Barrero R.A."/>
            <person name="Guerrero F.D."/>
            <person name="Moolhuijzen P."/>
            <person name="Goolsby J.A."/>
            <person name="Tidwell J."/>
            <person name="Bellgard S.E."/>
            <person name="Bellgard M.I."/>
        </authorList>
    </citation>
    <scope>NUCLEOTIDE SEQUENCE</scope>
    <source>
        <tissue evidence="2">Shoot tissue taken approximately 20 cm above the soil surface</tissue>
    </source>
</reference>
<dbReference type="EMBL" id="GBRH01263059">
    <property type="protein sequence ID" value="JAD34836.1"/>
    <property type="molecule type" value="Transcribed_RNA"/>
</dbReference>
<protein>
    <submittedName>
        <fullName evidence="2">Uncharacterized protein</fullName>
    </submittedName>
</protein>
<organism evidence="2">
    <name type="scientific">Arundo donax</name>
    <name type="common">Giant reed</name>
    <name type="synonym">Donax arundinaceus</name>
    <dbReference type="NCBI Taxonomy" id="35708"/>
    <lineage>
        <taxon>Eukaryota</taxon>
        <taxon>Viridiplantae</taxon>
        <taxon>Streptophyta</taxon>
        <taxon>Embryophyta</taxon>
        <taxon>Tracheophyta</taxon>
        <taxon>Spermatophyta</taxon>
        <taxon>Magnoliopsida</taxon>
        <taxon>Liliopsida</taxon>
        <taxon>Poales</taxon>
        <taxon>Poaceae</taxon>
        <taxon>PACMAD clade</taxon>
        <taxon>Arundinoideae</taxon>
        <taxon>Arundineae</taxon>
        <taxon>Arundo</taxon>
    </lineage>
</organism>
<accession>A0A0A8Z7Q2</accession>
<keyword evidence="1" id="KW-0812">Transmembrane</keyword>